<keyword evidence="5" id="KW-1185">Reference proteome</keyword>
<reference evidence="4" key="2">
    <citation type="journal article" date="2023" name="Int. J. Syst. Evol. Microbiol.">
        <title>Streptomyces marispadix sp. nov., isolated from marine beach sediment of the Northern Coast of Portugal.</title>
        <authorList>
            <person name="dos Santos J.D.N."/>
            <person name="Vitorino I.R."/>
            <person name="Kallscheuer N."/>
            <person name="Srivastava A."/>
            <person name="Krautwurst S."/>
            <person name="Marz M."/>
            <person name="Jogler C."/>
            <person name="Lobo Da Cunha A."/>
            <person name="Catita J."/>
            <person name="Goncalves H."/>
            <person name="Gonzalez I."/>
            <person name="Reyes F."/>
            <person name="Lage O.M."/>
        </authorList>
    </citation>
    <scope>NUCLEOTIDE SEQUENCE</scope>
    <source>
        <strain evidence="4">M600PL45_2</strain>
    </source>
</reference>
<dbReference type="SUPFAM" id="SSF81923">
    <property type="entry name" value="Double Clp-N motif"/>
    <property type="match status" value="2"/>
</dbReference>
<evidence type="ECO:0000313" key="4">
    <source>
        <dbReference type="EMBL" id="MCH6160142.1"/>
    </source>
</evidence>
<feature type="region of interest" description="Disordered" evidence="2">
    <location>
        <begin position="100"/>
        <end position="152"/>
    </location>
</feature>
<name>A0ABS9SV48_9ACTN</name>
<dbReference type="RefSeq" id="WP_241058186.1">
    <property type="nucleotide sequence ID" value="NZ_JAKWJU010000002.1"/>
</dbReference>
<dbReference type="Proteomes" id="UP001166784">
    <property type="component" value="Unassembled WGS sequence"/>
</dbReference>
<evidence type="ECO:0000256" key="1">
    <source>
        <dbReference type="PROSITE-ProRule" id="PRU01251"/>
    </source>
</evidence>
<dbReference type="EMBL" id="JAKWJU010000002">
    <property type="protein sequence ID" value="MCH6160142.1"/>
    <property type="molecule type" value="Genomic_DNA"/>
</dbReference>
<comment type="caution">
    <text evidence="4">The sequence shown here is derived from an EMBL/GenBank/DDBJ whole genome shotgun (WGS) entry which is preliminary data.</text>
</comment>
<accession>A0ABS9SV48</accession>
<feature type="compositionally biased region" description="Gly residues" evidence="2">
    <location>
        <begin position="134"/>
        <end position="145"/>
    </location>
</feature>
<protein>
    <submittedName>
        <fullName evidence="4">Peptidase</fullName>
    </submittedName>
</protein>
<dbReference type="Pfam" id="PF02861">
    <property type="entry name" value="Clp_N"/>
    <property type="match status" value="2"/>
</dbReference>
<dbReference type="Gene3D" id="1.10.1780.10">
    <property type="entry name" value="Clp, N-terminal domain"/>
    <property type="match status" value="2"/>
</dbReference>
<proteinExistence type="predicted"/>
<reference evidence="4" key="1">
    <citation type="submission" date="2022-03" db="EMBL/GenBank/DDBJ databases">
        <authorList>
            <person name="Santos J.D.N."/>
            <person name="Kallscheuer N."/>
            <person name="Jogler C."/>
            <person name="Lage O.M."/>
        </authorList>
    </citation>
    <scope>NUCLEOTIDE SEQUENCE</scope>
    <source>
        <strain evidence="4">M600PL45_2</strain>
    </source>
</reference>
<dbReference type="InterPro" id="IPR036628">
    <property type="entry name" value="Clp_N_dom_sf"/>
</dbReference>
<sequence length="220" mass="23218">MFERFSRSARQVVIGAQEEARSLGHGWVGTEHLLLSALRLPEQPGVSTLVRLGVSAENCRAAVAGVVGGSDGDGLGPEDAEALKAFGIDLDEIRRRAESAFGDGALDTPRTDPGEGAPRRRRLMKLGRRESGTRAGGGSGAGGPAPGASGHIRFTGRAKKALELSLREAIARKDRHIGVEHVVLALLRGDDKISQGMFERLGVATKETRDLVLADLRSAA</sequence>
<feature type="domain" description="Clp R" evidence="3">
    <location>
        <begin position="2"/>
        <end position="219"/>
    </location>
</feature>
<dbReference type="PROSITE" id="PS51903">
    <property type="entry name" value="CLP_R"/>
    <property type="match status" value="1"/>
</dbReference>
<organism evidence="4 5">
    <name type="scientific">Streptomyces marispadix</name>
    <dbReference type="NCBI Taxonomy" id="2922868"/>
    <lineage>
        <taxon>Bacteria</taxon>
        <taxon>Bacillati</taxon>
        <taxon>Actinomycetota</taxon>
        <taxon>Actinomycetes</taxon>
        <taxon>Kitasatosporales</taxon>
        <taxon>Streptomycetaceae</taxon>
        <taxon>Streptomyces</taxon>
    </lineage>
</organism>
<keyword evidence="1" id="KW-0677">Repeat</keyword>
<evidence type="ECO:0000256" key="2">
    <source>
        <dbReference type="SAM" id="MobiDB-lite"/>
    </source>
</evidence>
<gene>
    <name evidence="4" type="ORF">MMA15_06820</name>
</gene>
<evidence type="ECO:0000259" key="3">
    <source>
        <dbReference type="PROSITE" id="PS51903"/>
    </source>
</evidence>
<dbReference type="InterPro" id="IPR004176">
    <property type="entry name" value="Clp_R_N"/>
</dbReference>
<evidence type="ECO:0000313" key="5">
    <source>
        <dbReference type="Proteomes" id="UP001166784"/>
    </source>
</evidence>